<comment type="caution">
    <text evidence="2">The sequence shown here is derived from an EMBL/GenBank/DDBJ whole genome shotgun (WGS) entry which is preliminary data.</text>
</comment>
<keyword evidence="1" id="KW-1133">Transmembrane helix</keyword>
<sequence length="100" mass="11501">MYNPEQYFFPLCPFRFLTGWLCPGCGSQRAMHQILHGHIAASMRLNLLFIPGILYVGVGYLSPVLFPKSWPEMRGRYYGLKAAYVSLMVIVIFWVGRNLI</sequence>
<accession>A0A9D7SUJ3</accession>
<evidence type="ECO:0000256" key="1">
    <source>
        <dbReference type="SAM" id="Phobius"/>
    </source>
</evidence>
<protein>
    <submittedName>
        <fullName evidence="2">DUF2752 domain-containing protein</fullName>
    </submittedName>
</protein>
<proteinExistence type="predicted"/>
<feature type="transmembrane region" description="Helical" evidence="1">
    <location>
        <begin position="47"/>
        <end position="66"/>
    </location>
</feature>
<dbReference type="AlphaFoldDB" id="A0A9D7SUJ3"/>
<reference evidence="2 3" key="1">
    <citation type="submission" date="2020-10" db="EMBL/GenBank/DDBJ databases">
        <title>Connecting structure to function with the recovery of over 1000 high-quality activated sludge metagenome-assembled genomes encoding full-length rRNA genes using long-read sequencing.</title>
        <authorList>
            <person name="Singleton C.M."/>
            <person name="Petriglieri F."/>
            <person name="Kristensen J.M."/>
            <person name="Kirkegaard R.H."/>
            <person name="Michaelsen T.Y."/>
            <person name="Andersen M.H."/>
            <person name="Karst S.M."/>
            <person name="Dueholm M.S."/>
            <person name="Nielsen P.H."/>
            <person name="Albertsen M."/>
        </authorList>
    </citation>
    <scope>NUCLEOTIDE SEQUENCE [LARGE SCALE GENOMIC DNA]</scope>
    <source>
        <strain evidence="2">Ribe_18-Q3-R11-54_MAXAC.273</strain>
    </source>
</reference>
<feature type="transmembrane region" description="Helical" evidence="1">
    <location>
        <begin position="78"/>
        <end position="96"/>
    </location>
</feature>
<evidence type="ECO:0000313" key="3">
    <source>
        <dbReference type="Proteomes" id="UP000808337"/>
    </source>
</evidence>
<dbReference type="Pfam" id="PF10825">
    <property type="entry name" value="DUF2752"/>
    <property type="match status" value="1"/>
</dbReference>
<dbReference type="EMBL" id="JADKGY010000001">
    <property type="protein sequence ID" value="MBK9981229.1"/>
    <property type="molecule type" value="Genomic_DNA"/>
</dbReference>
<keyword evidence="1" id="KW-0472">Membrane</keyword>
<evidence type="ECO:0000313" key="2">
    <source>
        <dbReference type="EMBL" id="MBK9981229.1"/>
    </source>
</evidence>
<organism evidence="2 3">
    <name type="scientific">Candidatus Opimibacter skivensis</name>
    <dbReference type="NCBI Taxonomy" id="2982028"/>
    <lineage>
        <taxon>Bacteria</taxon>
        <taxon>Pseudomonadati</taxon>
        <taxon>Bacteroidota</taxon>
        <taxon>Saprospiria</taxon>
        <taxon>Saprospirales</taxon>
        <taxon>Saprospiraceae</taxon>
        <taxon>Candidatus Opimibacter</taxon>
    </lineage>
</organism>
<keyword evidence="1" id="KW-0812">Transmembrane</keyword>
<dbReference type="Proteomes" id="UP000808337">
    <property type="component" value="Unassembled WGS sequence"/>
</dbReference>
<name>A0A9D7SUJ3_9BACT</name>
<dbReference type="InterPro" id="IPR021215">
    <property type="entry name" value="DUF2752"/>
</dbReference>
<gene>
    <name evidence="2" type="ORF">IPP15_02185</name>
</gene>